<gene>
    <name evidence="2" type="primary">clpS_6</name>
    <name evidence="2" type="ORF">GALL_206130</name>
</gene>
<dbReference type="EMBL" id="MLJW01000134">
    <property type="protein sequence ID" value="OIQ97354.1"/>
    <property type="molecule type" value="Genomic_DNA"/>
</dbReference>
<dbReference type="Pfam" id="PF02617">
    <property type="entry name" value="ClpS"/>
    <property type="match status" value="1"/>
</dbReference>
<dbReference type="InterPro" id="IPR014719">
    <property type="entry name" value="Ribosomal_bL12_C/ClpS-like"/>
</dbReference>
<proteinExistence type="predicted"/>
<dbReference type="GO" id="GO:0006508">
    <property type="term" value="P:proteolysis"/>
    <property type="evidence" value="ECO:0007669"/>
    <property type="project" value="UniProtKB-KW"/>
</dbReference>
<sequence>MLFTQRKCSFFLQTIMSLNICDVKENSIFVAMYEPFKYEANKPREEKEVDMLVENIHPFSLIVWNDEVNTFEWVIETLIEICGHNEQQAEQCAMLIHTKGKYAVKLGDYDTLKPMCDAITDRGIGATIEELAVGH</sequence>
<dbReference type="GO" id="GO:0008233">
    <property type="term" value="F:peptidase activity"/>
    <property type="evidence" value="ECO:0007669"/>
    <property type="project" value="UniProtKB-KW"/>
</dbReference>
<evidence type="ECO:0000259" key="1">
    <source>
        <dbReference type="Pfam" id="PF02617"/>
    </source>
</evidence>
<name>A0A1J5RP58_9ZZZZ</name>
<dbReference type="GO" id="GO:0030163">
    <property type="term" value="P:protein catabolic process"/>
    <property type="evidence" value="ECO:0007669"/>
    <property type="project" value="InterPro"/>
</dbReference>
<dbReference type="InterPro" id="IPR003769">
    <property type="entry name" value="ClpS_core"/>
</dbReference>
<protein>
    <submittedName>
        <fullName evidence="2">ATP-dependent Clp protease adapter protein ClpS</fullName>
    </submittedName>
</protein>
<organism evidence="2">
    <name type="scientific">mine drainage metagenome</name>
    <dbReference type="NCBI Taxonomy" id="410659"/>
    <lineage>
        <taxon>unclassified sequences</taxon>
        <taxon>metagenomes</taxon>
        <taxon>ecological metagenomes</taxon>
    </lineage>
</organism>
<evidence type="ECO:0000313" key="2">
    <source>
        <dbReference type="EMBL" id="OIQ97354.1"/>
    </source>
</evidence>
<keyword evidence="2" id="KW-0645">Protease</keyword>
<dbReference type="AlphaFoldDB" id="A0A1J5RP58"/>
<dbReference type="SUPFAM" id="SSF54736">
    <property type="entry name" value="ClpS-like"/>
    <property type="match status" value="1"/>
</dbReference>
<comment type="caution">
    <text evidence="2">The sequence shown here is derived from an EMBL/GenBank/DDBJ whole genome shotgun (WGS) entry which is preliminary data.</text>
</comment>
<reference evidence="2" key="1">
    <citation type="submission" date="2016-10" db="EMBL/GenBank/DDBJ databases">
        <title>Sequence of Gallionella enrichment culture.</title>
        <authorList>
            <person name="Poehlein A."/>
            <person name="Muehling M."/>
            <person name="Daniel R."/>
        </authorList>
    </citation>
    <scope>NUCLEOTIDE SEQUENCE</scope>
</reference>
<keyword evidence="2" id="KW-0378">Hydrolase</keyword>
<accession>A0A1J5RP58</accession>
<feature type="domain" description="Adaptor protein ClpS core" evidence="1">
    <location>
        <begin position="58"/>
        <end position="121"/>
    </location>
</feature>
<dbReference type="Gene3D" id="3.30.1390.10">
    <property type="match status" value="1"/>
</dbReference>